<organism evidence="5 6">
    <name type="scientific">Bifiguratus adelaidae</name>
    <dbReference type="NCBI Taxonomy" id="1938954"/>
    <lineage>
        <taxon>Eukaryota</taxon>
        <taxon>Fungi</taxon>
        <taxon>Fungi incertae sedis</taxon>
        <taxon>Mucoromycota</taxon>
        <taxon>Mucoromycotina</taxon>
        <taxon>Endogonomycetes</taxon>
        <taxon>Endogonales</taxon>
        <taxon>Endogonales incertae sedis</taxon>
        <taxon>Bifiguratus</taxon>
    </lineage>
</organism>
<protein>
    <recommendedName>
        <fullName evidence="4">RING-type domain-containing protein</fullName>
    </recommendedName>
</protein>
<evidence type="ECO:0000313" key="5">
    <source>
        <dbReference type="EMBL" id="OZJ04895.1"/>
    </source>
</evidence>
<evidence type="ECO:0000313" key="6">
    <source>
        <dbReference type="Proteomes" id="UP000242875"/>
    </source>
</evidence>
<keyword evidence="1" id="KW-0479">Metal-binding</keyword>
<feature type="compositionally biased region" description="Basic and acidic residues" evidence="3">
    <location>
        <begin position="372"/>
        <end position="402"/>
    </location>
</feature>
<evidence type="ECO:0000256" key="3">
    <source>
        <dbReference type="SAM" id="MobiDB-lite"/>
    </source>
</evidence>
<dbReference type="PANTHER" id="PTHR14879:SF5">
    <property type="entry name" value="RING-TYPE DOMAIN-CONTAINING PROTEIN"/>
    <property type="match status" value="1"/>
</dbReference>
<keyword evidence="6" id="KW-1185">Reference proteome</keyword>
<keyword evidence="2" id="KW-0175">Coiled coil</keyword>
<proteinExistence type="predicted"/>
<feature type="coiled-coil region" evidence="2">
    <location>
        <begin position="567"/>
        <end position="594"/>
    </location>
</feature>
<feature type="compositionally biased region" description="Polar residues" evidence="3">
    <location>
        <begin position="281"/>
        <end position="294"/>
    </location>
</feature>
<feature type="region of interest" description="Disordered" evidence="3">
    <location>
        <begin position="277"/>
        <end position="318"/>
    </location>
</feature>
<dbReference type="Pfam" id="PF13920">
    <property type="entry name" value="zf-C3HC4_3"/>
    <property type="match status" value="1"/>
</dbReference>
<dbReference type="InterPro" id="IPR013083">
    <property type="entry name" value="Znf_RING/FYVE/PHD"/>
</dbReference>
<dbReference type="GO" id="GO:0008270">
    <property type="term" value="F:zinc ion binding"/>
    <property type="evidence" value="ECO:0007669"/>
    <property type="project" value="UniProtKB-KW"/>
</dbReference>
<evidence type="ECO:0000256" key="2">
    <source>
        <dbReference type="SAM" id="Coils"/>
    </source>
</evidence>
<sequence>MKRVSVPCIPPSVDAQALAKKGKEESTASTLALTLSFPPHCFCKLPAHRSISADFDVVYDCHSYQFEKDPSNATSSVDGTNNQTPRVACAFHVHWKPWCKIIKAINALNDIALPLLPRTEVDISSDLAICPYFNFTFCVVLGIINMLPKRTPPNSKCFCGLNTKIVMLPSNPDEKKSTQSSHLKDMMVTKYFPSYTRGKIQFRCPNYDIDGARPKCTFAVLGNRAPFFKPNSCIHRTVPDDPNVAFLKTDAAGESVDLNSNLILSLSKLDVANRSDGQHLINPSNPSTQSNTLAKQDPTLKAQHPSNSKEDNTEASVHQLHASKPAIPVLPTDTHRILQHQDDVYARGQSPAADHGAKKWRSIHSNNPPASQRERSDGQPQREKKGPPRKDFSAQTSRKFDATRQQLQDFRRGYTRLLSFQQLQPRTRVELLEEGVEKENDGSMHVPVVHLPSNFDYRPNCATSRHRFRPLKSRARDILYATTPSVPKDVLALSEHFDAVKTELTLVKLQYRNVLRDKDALSRQMGLLKRSRDSILAQQSHLYDSIDQLTTENHENRQLRERSQKHVVELETVVRNLLLENETLAEDLAHAKDSAAFNDLKCRICFQQSITTAIIPCFHMVLCTPCAEKVSECVICRTKKQDVQTVYLG</sequence>
<evidence type="ECO:0000259" key="4">
    <source>
        <dbReference type="PROSITE" id="PS50089"/>
    </source>
</evidence>
<dbReference type="OrthoDB" id="1711136at2759"/>
<dbReference type="InterPro" id="IPR051728">
    <property type="entry name" value="RING-FYVE_E3_ubiquitin-ligase"/>
</dbReference>
<dbReference type="Gene3D" id="3.30.40.10">
    <property type="entry name" value="Zinc/RING finger domain, C3HC4 (zinc finger)"/>
    <property type="match status" value="1"/>
</dbReference>
<evidence type="ECO:0000256" key="1">
    <source>
        <dbReference type="PROSITE-ProRule" id="PRU00175"/>
    </source>
</evidence>
<keyword evidence="1" id="KW-0863">Zinc-finger</keyword>
<reference evidence="5 6" key="1">
    <citation type="journal article" date="2017" name="Mycologia">
        <title>Bifiguratus adelaidae, gen. et sp. nov., a new member of Mucoromycotina in endophytic and soil-dwelling habitats.</title>
        <authorList>
            <person name="Torres-Cruz T.J."/>
            <person name="Billingsley Tobias T.L."/>
            <person name="Almatruk M."/>
            <person name="Hesse C."/>
            <person name="Kuske C.R."/>
            <person name="Desiro A."/>
            <person name="Benucci G.M."/>
            <person name="Bonito G."/>
            <person name="Stajich J.E."/>
            <person name="Dunlap C."/>
            <person name="Arnold A.E."/>
            <person name="Porras-Alfaro A."/>
        </authorList>
    </citation>
    <scope>NUCLEOTIDE SEQUENCE [LARGE SCALE GENOMIC DNA]</scope>
    <source>
        <strain evidence="5 6">AZ0501</strain>
    </source>
</reference>
<name>A0A261Y2Q7_9FUNG</name>
<comment type="caution">
    <text evidence="5">The sequence shown here is derived from an EMBL/GenBank/DDBJ whole genome shotgun (WGS) entry which is preliminary data.</text>
</comment>
<feature type="domain" description="RING-type" evidence="4">
    <location>
        <begin position="602"/>
        <end position="637"/>
    </location>
</feature>
<dbReference type="EMBL" id="MVBO01000027">
    <property type="protein sequence ID" value="OZJ04895.1"/>
    <property type="molecule type" value="Genomic_DNA"/>
</dbReference>
<keyword evidence="1" id="KW-0862">Zinc</keyword>
<gene>
    <name evidence="5" type="ORF">BZG36_02512</name>
</gene>
<dbReference type="InterPro" id="IPR001841">
    <property type="entry name" value="Znf_RING"/>
</dbReference>
<dbReference type="PROSITE" id="PS50089">
    <property type="entry name" value="ZF_RING_2"/>
    <property type="match status" value="1"/>
</dbReference>
<dbReference type="AlphaFoldDB" id="A0A261Y2Q7"/>
<dbReference type="PANTHER" id="PTHR14879">
    <property type="entry name" value="CASPASE REGULATOR, RING FINGER DOMAIN-CONTAINING"/>
    <property type="match status" value="1"/>
</dbReference>
<accession>A0A261Y2Q7</accession>
<dbReference type="Proteomes" id="UP000242875">
    <property type="component" value="Unassembled WGS sequence"/>
</dbReference>
<feature type="region of interest" description="Disordered" evidence="3">
    <location>
        <begin position="346"/>
        <end position="403"/>
    </location>
</feature>